<keyword evidence="3" id="KW-1185">Reference proteome</keyword>
<feature type="region of interest" description="Disordered" evidence="1">
    <location>
        <begin position="1"/>
        <end position="77"/>
    </location>
</feature>
<dbReference type="EMBL" id="JACHXE010000001">
    <property type="protein sequence ID" value="MBB3075576.1"/>
    <property type="molecule type" value="Genomic_DNA"/>
</dbReference>
<feature type="compositionally biased region" description="Basic and acidic residues" evidence="1">
    <location>
        <begin position="35"/>
        <end position="50"/>
    </location>
</feature>
<comment type="caution">
    <text evidence="2">The sequence shown here is derived from an EMBL/GenBank/DDBJ whole genome shotgun (WGS) entry which is preliminary data.</text>
</comment>
<dbReference type="AlphaFoldDB" id="A0A7W4ZNG3"/>
<name>A0A7W4ZNG3_9ACTN</name>
<feature type="region of interest" description="Disordered" evidence="1">
    <location>
        <begin position="117"/>
        <end position="230"/>
    </location>
</feature>
<feature type="compositionally biased region" description="Basic residues" evidence="1">
    <location>
        <begin position="129"/>
        <end position="138"/>
    </location>
</feature>
<gene>
    <name evidence="2" type="ORF">FHS41_002045</name>
</gene>
<evidence type="ECO:0000256" key="1">
    <source>
        <dbReference type="SAM" id="MobiDB-lite"/>
    </source>
</evidence>
<feature type="compositionally biased region" description="Low complexity" evidence="1">
    <location>
        <begin position="172"/>
        <end position="188"/>
    </location>
</feature>
<evidence type="ECO:0000313" key="3">
    <source>
        <dbReference type="Proteomes" id="UP000572907"/>
    </source>
</evidence>
<feature type="compositionally biased region" description="Gly residues" evidence="1">
    <location>
        <begin position="219"/>
        <end position="230"/>
    </location>
</feature>
<dbReference type="Proteomes" id="UP000572907">
    <property type="component" value="Unassembled WGS sequence"/>
</dbReference>
<feature type="compositionally biased region" description="Basic and acidic residues" evidence="1">
    <location>
        <begin position="9"/>
        <end position="23"/>
    </location>
</feature>
<sequence>MNRIRLRSKSSEQRTEDRSDRSDLACCPIGLKIGANRDNHADGQLDDRRLGRTHGVSRSRRPEGSPTNAQARLRRDRRARRRAFGHGLGVFRQGPPGAPGTGCGAPAGPWACRVRVRGQAPTGSGGPVHRGRRPKGRAGPRPVSGSTLSASAGNPADARGRVKRSARTLSASGPSGPVVRRPPVNAPRARCRSARGGGDCDGDTATDCDAEGFRVGVGDRPGGGGETECA</sequence>
<evidence type="ECO:0000313" key="2">
    <source>
        <dbReference type="EMBL" id="MBB3075576.1"/>
    </source>
</evidence>
<reference evidence="2 3" key="1">
    <citation type="submission" date="2020-08" db="EMBL/GenBank/DDBJ databases">
        <title>Genomic Encyclopedia of Type Strains, Phase III (KMG-III): the genomes of soil and plant-associated and newly described type strains.</title>
        <authorList>
            <person name="Whitman W."/>
        </authorList>
    </citation>
    <scope>NUCLEOTIDE SEQUENCE [LARGE SCALE GENOMIC DNA]</scope>
    <source>
        <strain evidence="2 3">CECT 3237</strain>
    </source>
</reference>
<organism evidence="2 3">
    <name type="scientific">Streptomyces violarus</name>
    <dbReference type="NCBI Taxonomy" id="67380"/>
    <lineage>
        <taxon>Bacteria</taxon>
        <taxon>Bacillati</taxon>
        <taxon>Actinomycetota</taxon>
        <taxon>Actinomycetes</taxon>
        <taxon>Kitasatosporales</taxon>
        <taxon>Streptomycetaceae</taxon>
        <taxon>Streptomyces</taxon>
    </lineage>
</organism>
<protein>
    <submittedName>
        <fullName evidence="2">Uncharacterized protein</fullName>
    </submittedName>
</protein>
<accession>A0A7W4ZNG3</accession>
<feature type="compositionally biased region" description="Acidic residues" evidence="1">
    <location>
        <begin position="200"/>
        <end position="210"/>
    </location>
</feature>
<proteinExistence type="predicted"/>